<evidence type="ECO:0000313" key="4">
    <source>
        <dbReference type="Proteomes" id="UP001327225"/>
    </source>
</evidence>
<dbReference type="InterPro" id="IPR008966">
    <property type="entry name" value="Adhesion_dom_sf"/>
</dbReference>
<dbReference type="Pfam" id="PF01345">
    <property type="entry name" value="DUF11"/>
    <property type="match status" value="4"/>
</dbReference>
<reference evidence="4" key="1">
    <citation type="submission" date="2023-12" db="EMBL/GenBank/DDBJ databases">
        <title>Novel species in genus Nocardioides.</title>
        <authorList>
            <person name="Zhou H."/>
        </authorList>
    </citation>
    <scope>NUCLEOTIDE SEQUENCE [LARGE SCALE GENOMIC DNA]</scope>
    <source>
        <strain evidence="4">HM61</strain>
    </source>
</reference>
<dbReference type="NCBIfam" id="TIGR01451">
    <property type="entry name" value="B_ant_repeat"/>
    <property type="match status" value="2"/>
</dbReference>
<evidence type="ECO:0000259" key="2">
    <source>
        <dbReference type="Pfam" id="PF01345"/>
    </source>
</evidence>
<dbReference type="Gene3D" id="2.60.40.1170">
    <property type="entry name" value="Mu homology domain, subdomain B"/>
    <property type="match status" value="2"/>
</dbReference>
<protein>
    <submittedName>
        <fullName evidence="3">DUF11 domain-containing protein</fullName>
    </submittedName>
</protein>
<name>A0ABZ0ZWR7_9ACTN</name>
<evidence type="ECO:0000256" key="1">
    <source>
        <dbReference type="SAM" id="MobiDB-lite"/>
    </source>
</evidence>
<dbReference type="PANTHER" id="PTHR34819">
    <property type="entry name" value="LARGE CYSTEINE-RICH PERIPLASMIC PROTEIN OMCB"/>
    <property type="match status" value="1"/>
</dbReference>
<feature type="region of interest" description="Disordered" evidence="1">
    <location>
        <begin position="121"/>
        <end position="148"/>
    </location>
</feature>
<feature type="compositionally biased region" description="Low complexity" evidence="1">
    <location>
        <begin position="996"/>
        <end position="1010"/>
    </location>
</feature>
<feature type="region of interest" description="Disordered" evidence="1">
    <location>
        <begin position="987"/>
        <end position="1017"/>
    </location>
</feature>
<feature type="domain" description="DUF11" evidence="2">
    <location>
        <begin position="877"/>
        <end position="1007"/>
    </location>
</feature>
<accession>A0ABZ0ZWR7</accession>
<feature type="region of interest" description="Disordered" evidence="1">
    <location>
        <begin position="268"/>
        <end position="291"/>
    </location>
</feature>
<proteinExistence type="predicted"/>
<dbReference type="Proteomes" id="UP001327225">
    <property type="component" value="Chromosome"/>
</dbReference>
<feature type="domain" description="DUF11" evidence="2">
    <location>
        <begin position="495"/>
        <end position="616"/>
    </location>
</feature>
<gene>
    <name evidence="3" type="ORF">SHK19_07160</name>
</gene>
<evidence type="ECO:0000313" key="3">
    <source>
        <dbReference type="EMBL" id="WQQ28753.1"/>
    </source>
</evidence>
<feature type="domain" description="DUF11" evidence="2">
    <location>
        <begin position="751"/>
        <end position="863"/>
    </location>
</feature>
<dbReference type="InterPro" id="IPR051172">
    <property type="entry name" value="Chlamydia_OmcB"/>
</dbReference>
<keyword evidence="4" id="KW-1185">Reference proteome</keyword>
<dbReference type="PANTHER" id="PTHR34819:SF3">
    <property type="entry name" value="CELL SURFACE PROTEIN"/>
    <property type="match status" value="1"/>
</dbReference>
<dbReference type="InterPro" id="IPR001434">
    <property type="entry name" value="OmcB-like_DUF11"/>
</dbReference>
<organism evidence="3 4">
    <name type="scientific">Nocardioides bizhenqiangii</name>
    <dbReference type="NCBI Taxonomy" id="3095076"/>
    <lineage>
        <taxon>Bacteria</taxon>
        <taxon>Bacillati</taxon>
        <taxon>Actinomycetota</taxon>
        <taxon>Actinomycetes</taxon>
        <taxon>Propionibacteriales</taxon>
        <taxon>Nocardioidaceae</taxon>
        <taxon>Nocardioides</taxon>
    </lineage>
</organism>
<feature type="domain" description="DUF11" evidence="2">
    <location>
        <begin position="626"/>
        <end position="742"/>
    </location>
</feature>
<dbReference type="RefSeq" id="WP_322938679.1">
    <property type="nucleotide sequence ID" value="NZ_CP141059.1"/>
</dbReference>
<sequence length="1017" mass="104252">MLTPTLVPTATAADVSGVATMGLNIEISQQNAAAGGSGSIPPDTMGAVGPNHIVEMINGNFEIFNKTTGASVEDRSLNSFWTNRVGVPAFTLGRVFDPRIVYDPVSERWFATVIDDDVDSTVPPDGVNEQSNNLYVGRSDTSDPTGDWDGLQIDADTVGAEEFHDYETLGLDADGLYSCTQDFVGGGNESCYSIPKADLLQATPTAANMTRFEATPAGLPATDGSWQPALDFGLSDGRAALLGSTGTALQRTNIFGAAGPGATLGTPVPIAGDPGHASPPAARQPDDADTGDGIETLENVAPRFVGNVIEVGNSLWAAHSVRGSTPNNAAVRWYEINETTNTVIQTGLIDDPNRDFHEPSITVNDHGDVVVGYTCSGPTLAASVCVSLGTTTGGVTTFQPPAILATGNGFYYNDSCNPAAPGSTCTERNRWGDYSATVIDPVDPCSFWTFQEYVSVGGTGDVGPAPDTAQSGLWGTRVTKLTFDDCVADTAVQADLGVVKECKPDVAMPAGETGICDIVVTNFGPNAAEAVKLVDRHVSNGTFAFGTITTSAGSCTSTPDPQVQQGTVTCNLGTVGAGDSVIIRVEVTADEPQDINDVATVTSTTADPDLSNNQARDGIEVIAAADLSITKTGDLNGTAGSQITYTIGVDNAGPSAARGVKVVDVLPAGVTFTSATADVGSFTLNGQVLTWNLGNVAPGDPVREIDITVKIKPNATGQLENTAEVDSTVLDPDTSNNRVTFTTAVSATAGLAITKTDTPDPVSAGQELVYTLQVSNGGPSTAVDVVVVDTLPAGTTLVSAVGGTGSTACALSGPGVVSCDIGDLDPGQSVTIFITVKVNANVPSGTVLVNTAEATSPTDPDGAEVTTETTVQTQAELWIEKTGVKPAGNPAGALVYRITVHNKAGMAPDDTPTSGAGGPSDALNVVTVDTLPLTPKKLIVQHLTPSCTYSAATHKVTCTTARVPAGTAVTYEIQVQIKGSVGSIQNRATVSSSTPDPVLDNNTDTVTNTVQGSTGKK</sequence>
<dbReference type="InterPro" id="IPR047589">
    <property type="entry name" value="DUF11_rpt"/>
</dbReference>
<dbReference type="SUPFAM" id="SSF49401">
    <property type="entry name" value="Bacterial adhesins"/>
    <property type="match status" value="1"/>
</dbReference>
<dbReference type="EMBL" id="CP141059">
    <property type="protein sequence ID" value="WQQ28753.1"/>
    <property type="molecule type" value="Genomic_DNA"/>
</dbReference>